<accession>A0ABS4Q182</accession>
<evidence type="ECO:0000256" key="2">
    <source>
        <dbReference type="ARBA" id="ARBA00023125"/>
    </source>
</evidence>
<keyword evidence="6" id="KW-1185">Reference proteome</keyword>
<dbReference type="Pfam" id="PF12833">
    <property type="entry name" value="HTH_18"/>
    <property type="match status" value="1"/>
</dbReference>
<sequence>MLSWESLTAERRRGPAERAGPLYRVPDGQFAMITPLRGSCRAEGVEWQGTTLIPGEVRWITASEPVRVGATPPFGSTFELAYVQLPTAILDEAAQPAVADSSQSTRFRSLKARDLHLATLLCALVRARETGASDQYAISAARYLGAYLLSPHIAENRRPGGLDPARLRAVIAHMKENLHDNITLDQLAKEAGVSRFHFLRRFSASVGETPLQHLTRIRVSAACHLLAIDDEPVSHVGRRCGFPRPENFTRVFRKWVGCAPSQYRDRIRRNPEHG</sequence>
<protein>
    <submittedName>
        <fullName evidence="5">AraC-like DNA-binding protein</fullName>
    </submittedName>
</protein>
<dbReference type="InterPro" id="IPR020449">
    <property type="entry name" value="Tscrpt_reg_AraC-type_HTH"/>
</dbReference>
<evidence type="ECO:0000256" key="1">
    <source>
        <dbReference type="ARBA" id="ARBA00023015"/>
    </source>
</evidence>
<gene>
    <name evidence="5" type="ORF">JOM49_006966</name>
</gene>
<reference evidence="5 6" key="1">
    <citation type="submission" date="2021-03" db="EMBL/GenBank/DDBJ databases">
        <title>Sequencing the genomes of 1000 actinobacteria strains.</title>
        <authorList>
            <person name="Klenk H.-P."/>
        </authorList>
    </citation>
    <scope>NUCLEOTIDE SEQUENCE [LARGE SCALE GENOMIC DNA]</scope>
    <source>
        <strain evidence="5 6">DSM 45510</strain>
    </source>
</reference>
<evidence type="ECO:0000313" key="6">
    <source>
        <dbReference type="Proteomes" id="UP000741013"/>
    </source>
</evidence>
<dbReference type="PANTHER" id="PTHR46796">
    <property type="entry name" value="HTH-TYPE TRANSCRIPTIONAL ACTIVATOR RHAS-RELATED"/>
    <property type="match status" value="1"/>
</dbReference>
<dbReference type="PANTHER" id="PTHR46796:SF14">
    <property type="entry name" value="TRANSCRIPTIONAL REGULATORY PROTEIN"/>
    <property type="match status" value="1"/>
</dbReference>
<keyword evidence="2" id="KW-0238">DNA-binding</keyword>
<comment type="caution">
    <text evidence="5">The sequence shown here is derived from an EMBL/GenBank/DDBJ whole genome shotgun (WGS) entry which is preliminary data.</text>
</comment>
<evidence type="ECO:0000256" key="3">
    <source>
        <dbReference type="ARBA" id="ARBA00023163"/>
    </source>
</evidence>
<name>A0ABS4Q182_9PSEU</name>
<evidence type="ECO:0000313" key="5">
    <source>
        <dbReference type="EMBL" id="MBP2185440.1"/>
    </source>
</evidence>
<feature type="domain" description="HTH araC/xylS-type" evidence="4">
    <location>
        <begin position="168"/>
        <end position="266"/>
    </location>
</feature>
<dbReference type="RefSeq" id="WP_209668329.1">
    <property type="nucleotide sequence ID" value="NZ_JAGGMS010000001.1"/>
</dbReference>
<dbReference type="EMBL" id="JAGGMS010000001">
    <property type="protein sequence ID" value="MBP2185440.1"/>
    <property type="molecule type" value="Genomic_DNA"/>
</dbReference>
<dbReference type="InterPro" id="IPR009057">
    <property type="entry name" value="Homeodomain-like_sf"/>
</dbReference>
<dbReference type="Proteomes" id="UP000741013">
    <property type="component" value="Unassembled WGS sequence"/>
</dbReference>
<proteinExistence type="predicted"/>
<evidence type="ECO:0000259" key="4">
    <source>
        <dbReference type="PROSITE" id="PS01124"/>
    </source>
</evidence>
<dbReference type="SMART" id="SM00342">
    <property type="entry name" value="HTH_ARAC"/>
    <property type="match status" value="1"/>
</dbReference>
<dbReference type="PRINTS" id="PR00032">
    <property type="entry name" value="HTHARAC"/>
</dbReference>
<keyword evidence="1" id="KW-0805">Transcription regulation</keyword>
<dbReference type="SUPFAM" id="SSF46689">
    <property type="entry name" value="Homeodomain-like"/>
    <property type="match status" value="2"/>
</dbReference>
<dbReference type="InterPro" id="IPR018060">
    <property type="entry name" value="HTH_AraC"/>
</dbReference>
<dbReference type="PROSITE" id="PS01124">
    <property type="entry name" value="HTH_ARAC_FAMILY_2"/>
    <property type="match status" value="1"/>
</dbReference>
<dbReference type="InterPro" id="IPR050204">
    <property type="entry name" value="AraC_XylS_family_regulators"/>
</dbReference>
<dbReference type="Gene3D" id="1.10.10.60">
    <property type="entry name" value="Homeodomain-like"/>
    <property type="match status" value="1"/>
</dbReference>
<keyword evidence="3" id="KW-0804">Transcription</keyword>
<organism evidence="5 6">
    <name type="scientific">Amycolatopsis magusensis</name>
    <dbReference type="NCBI Taxonomy" id="882444"/>
    <lineage>
        <taxon>Bacteria</taxon>
        <taxon>Bacillati</taxon>
        <taxon>Actinomycetota</taxon>
        <taxon>Actinomycetes</taxon>
        <taxon>Pseudonocardiales</taxon>
        <taxon>Pseudonocardiaceae</taxon>
        <taxon>Amycolatopsis</taxon>
    </lineage>
</organism>